<dbReference type="Pfam" id="PF13343">
    <property type="entry name" value="SBP_bac_6"/>
    <property type="match status" value="1"/>
</dbReference>
<keyword evidence="1" id="KW-0732">Signal</keyword>
<protein>
    <recommendedName>
        <fullName evidence="4">ABC transporter substrate-binding protein</fullName>
    </recommendedName>
</protein>
<accession>A0A2H9PE47</accession>
<dbReference type="AlphaFoldDB" id="A0A2H9PE47"/>
<comment type="caution">
    <text evidence="2">The sequence shown here is derived from an EMBL/GenBank/DDBJ whole genome shotgun (WGS) entry which is preliminary data.</text>
</comment>
<name>A0A2H9PE47_9BACT</name>
<dbReference type="PANTHER" id="PTHR30006:SF24">
    <property type="entry name" value="SLL0237 PROTEIN"/>
    <property type="match status" value="1"/>
</dbReference>
<evidence type="ECO:0000313" key="3">
    <source>
        <dbReference type="Proteomes" id="UP000234145"/>
    </source>
</evidence>
<dbReference type="Gene3D" id="3.40.190.10">
    <property type="entry name" value="Periplasmic binding protein-like II"/>
    <property type="match status" value="1"/>
</dbReference>
<reference evidence="3" key="1">
    <citation type="submission" date="2017-09" db="EMBL/GenBank/DDBJ databases">
        <title>Depth-based differentiation of microbial function through sediment-hosted aquifers and enrichment of novel symbionts in the deep terrestrial subsurface.</title>
        <authorList>
            <person name="Probst A.J."/>
            <person name="Ladd B."/>
            <person name="Jarett J.K."/>
            <person name="Geller-Mcgrath D.E."/>
            <person name="Sieber C.M.K."/>
            <person name="Emerson J.B."/>
            <person name="Anantharaman K."/>
            <person name="Thomas B.C."/>
            <person name="Malmstrom R."/>
            <person name="Stieglmeier M."/>
            <person name="Klingl A."/>
            <person name="Woyke T."/>
            <person name="Ryan C.M."/>
            <person name="Banfield J.F."/>
        </authorList>
    </citation>
    <scope>NUCLEOTIDE SEQUENCE [LARGE SCALE GENOMIC DNA]</scope>
</reference>
<dbReference type="PANTHER" id="PTHR30006">
    <property type="entry name" value="THIAMINE-BINDING PERIPLASMIC PROTEIN-RELATED"/>
    <property type="match status" value="1"/>
</dbReference>
<evidence type="ECO:0000313" key="2">
    <source>
        <dbReference type="EMBL" id="PIZ17224.1"/>
    </source>
</evidence>
<dbReference type="PROSITE" id="PS51257">
    <property type="entry name" value="PROKAR_LIPOPROTEIN"/>
    <property type="match status" value="1"/>
</dbReference>
<evidence type="ECO:0000256" key="1">
    <source>
        <dbReference type="ARBA" id="ARBA00022729"/>
    </source>
</evidence>
<proteinExistence type="predicted"/>
<dbReference type="Proteomes" id="UP000234145">
    <property type="component" value="Unassembled WGS sequence"/>
</dbReference>
<gene>
    <name evidence="2" type="ORF">COY51_00805</name>
</gene>
<sequence length="465" mass="52076">MGKRSMVLVMAAAGLLLSGCGKKAKEEKKLMPVPRGDALVIISPHWEGVRKEFGDAFKNWYKAKYKEEAKVEWLDQGGSSDDLRFVKSEFALTEPTSAKNPNSTGIDIFFGGGVEPHLDLMKNGYTLPYKISDENLKLIPKQISGMPIYDPAYNWYGACLSSFGIVYNKVVLKMMKFPEPKTWEDLANPDLLGWVGSADLRHSGTIHMMYEIILQAYGWQKGFDIITKMAGNIKSFPKHASQTPKDVSNGQVAYGLAIDAYGWAQVAEVGEEKVGFMLPEKLTVINPDAISILKGAPHLDLAKAFLEFVMSIDGQKLWILRKGEPCGPKEFGLDRLSVIPKLYDEFKDKSVIRVNPFKFKGSFKYSPDKGSLRYTILNDFIGALVIDTHKELGSAWKAIIASGMPGRRGDKEKALKKFLELPASEDEILSLAKDKWNDQAFRNNKIKEWIAFARNKYIEAEKLAK</sequence>
<evidence type="ECO:0008006" key="4">
    <source>
        <dbReference type="Google" id="ProtNLM"/>
    </source>
</evidence>
<dbReference type="EMBL" id="PFMS01000018">
    <property type="protein sequence ID" value="PIZ17224.1"/>
    <property type="molecule type" value="Genomic_DNA"/>
</dbReference>
<dbReference type="SUPFAM" id="SSF53850">
    <property type="entry name" value="Periplasmic binding protein-like II"/>
    <property type="match status" value="1"/>
</dbReference>
<organism evidence="2 3">
    <name type="scientific">Candidatus Desantisbacteria bacterium CG_4_10_14_0_8_um_filter_39_17</name>
    <dbReference type="NCBI Taxonomy" id="1974542"/>
    <lineage>
        <taxon>Bacteria</taxon>
        <taxon>Candidatus Desantisiibacteriota</taxon>
    </lineage>
</organism>